<evidence type="ECO:0000313" key="2">
    <source>
        <dbReference type="EMBL" id="RKG88882.1"/>
    </source>
</evidence>
<feature type="chain" id="PRO_5017298844" evidence="1">
    <location>
        <begin position="24"/>
        <end position="660"/>
    </location>
</feature>
<comment type="caution">
    <text evidence="2">The sequence shown here is derived from an EMBL/GenBank/DDBJ whole genome shotgun (WGS) entry which is preliminary data.</text>
</comment>
<keyword evidence="1" id="KW-0732">Signal</keyword>
<feature type="signal peptide" evidence="1">
    <location>
        <begin position="1"/>
        <end position="23"/>
    </location>
</feature>
<protein>
    <submittedName>
        <fullName evidence="2">DUF1585 domain-containing protein</fullName>
    </submittedName>
</protein>
<name>A0A3A8IZR1_9BACT</name>
<evidence type="ECO:0000313" key="3">
    <source>
        <dbReference type="Proteomes" id="UP000268094"/>
    </source>
</evidence>
<sequence>MFSVRCLAPLASAALLLALPAAAEEAVCAPVAKVPLERHLRQLSLDLLGRPPTMEEYKTFQAKGSVTAEDVRQMMGQEPFYARMREFHRALLRSNINSSVNGNGDYRVSGTPLSFAGNNSNALRGGQSQRCDGEIAQDNCKANPQDGHSLTPTTCRDAQGVPLPVSYDYDTNFYQCRLLDPASTEPELKYADCNALKASAAHGKYVNFCDNRYNSTAGKSVGYLCLPDPAKTSTNVLLPSPATGVITAWVHPNPETNPNLKQLDRCTFEMGKRVVNGNEINGTWLPQRGCVQRDGYVTTTVQPYWSVATEPVKVCAVEAQNRATNPYTGESCETGRFNSDRTCGCGDKMRRCEITDVHTARIASFNEEPLLITDSVVRNDEPYFNILTTPRSFVNGPLSEFYRQKQGVSIFSVKAPADVATLPAVPYEDKATWAVYTRDNTHSGVLTTPAFLYRFPTQRARVNHFYEAFLCKHFSPAADATLPSPDDACNRENNLSKRCGCDYCHATIEPTGAHWGRYAERSALFLSPEQFPRLDPKCRDCAIAGDTNCGGECSQYVMQAFDGDGANSLGLLKTYLYRTADEEKNIEGGPQVLVKRMMESGNLERCTVKRVWNEFLGRAMTTEEQRMYLQTLSQDFAKNNHSMKGLIEQVVMSDAYRRID</sequence>
<dbReference type="OrthoDB" id="5480349at2"/>
<dbReference type="Proteomes" id="UP000268094">
    <property type="component" value="Unassembled WGS sequence"/>
</dbReference>
<reference evidence="3" key="1">
    <citation type="submission" date="2018-09" db="EMBL/GenBank/DDBJ databases">
        <authorList>
            <person name="Livingstone P.G."/>
            <person name="Whitworth D.E."/>
        </authorList>
    </citation>
    <scope>NUCLEOTIDE SEQUENCE [LARGE SCALE GENOMIC DNA]</scope>
    <source>
        <strain evidence="3">CA054A</strain>
    </source>
</reference>
<evidence type="ECO:0000256" key="1">
    <source>
        <dbReference type="SAM" id="SignalP"/>
    </source>
</evidence>
<keyword evidence="3" id="KW-1185">Reference proteome</keyword>
<proteinExistence type="predicted"/>
<dbReference type="EMBL" id="RAVZ01000075">
    <property type="protein sequence ID" value="RKG88882.1"/>
    <property type="molecule type" value="Genomic_DNA"/>
</dbReference>
<gene>
    <name evidence="2" type="ORF">D7V88_13505</name>
</gene>
<dbReference type="AlphaFoldDB" id="A0A3A8IZR1"/>
<organism evidence="2 3">
    <name type="scientific">Corallococcus terminator</name>
    <dbReference type="NCBI Taxonomy" id="2316733"/>
    <lineage>
        <taxon>Bacteria</taxon>
        <taxon>Pseudomonadati</taxon>
        <taxon>Myxococcota</taxon>
        <taxon>Myxococcia</taxon>
        <taxon>Myxococcales</taxon>
        <taxon>Cystobacterineae</taxon>
        <taxon>Myxococcaceae</taxon>
        <taxon>Corallococcus</taxon>
    </lineage>
</organism>
<accession>A0A3A8IZR1</accession>